<reference evidence="1 2" key="1">
    <citation type="submission" date="2016-07" db="EMBL/GenBank/DDBJ databases">
        <authorList>
            <person name="Modlin R.L."/>
            <person name="Cheng L.S."/>
            <person name="Marinelli L.J."/>
            <person name="Grosset N."/>
            <person name="Gautier M."/>
            <person name="Fitz-Gibbon S."/>
            <person name="Pellegrini M."/>
            <person name="Bowman C.A."/>
            <person name="Russell D.A."/>
            <person name="Jacobs-Sera D."/>
            <person name="Hatfull G.F."/>
        </authorList>
    </citation>
    <scope>NUCLEOTIDE SEQUENCE [LARGE SCALE GENOMIC DNA]</scope>
</reference>
<keyword evidence="2" id="KW-1185">Reference proteome</keyword>
<sequence length="188" mass="21141">MSAPLTKAQKVAAVVEQLLRGGADTSTLLEATGADRPGRLRDTLRRAGRDDLAARIITTDRVAQRRREVIEAVEEMVGRDSADEIAAELGYSSRYRMQQSLRKWGRRDLADQIVRTRETHRDRVIADVEWIAGTRDPEDVARATGYRNAAALQAVLTRWGRKDLADRFVGASRDDTGRFRLNGMRGHR</sequence>
<dbReference type="RefSeq" id="YP_009596789.1">
    <property type="nucleotide sequence ID" value="NC_041890.1"/>
</dbReference>
<dbReference type="GeneID" id="40072387"/>
<organism evidence="1 2">
    <name type="scientific">Propionibacterium phage Anatole</name>
    <dbReference type="NCBI Taxonomy" id="1897531"/>
    <lineage>
        <taxon>Viruses</taxon>
        <taxon>Duplodnaviria</taxon>
        <taxon>Heunggongvirae</taxon>
        <taxon>Uroviricota</taxon>
        <taxon>Caudoviricetes</taxon>
        <taxon>Anatolevirus</taxon>
        <taxon>Anatolevirus anatole</taxon>
    </lineage>
</organism>
<dbReference type="EMBL" id="KX620748">
    <property type="protein sequence ID" value="AOT24279.1"/>
    <property type="molecule type" value="Genomic_DNA"/>
</dbReference>
<dbReference type="OrthoDB" id="12901at10239"/>
<protein>
    <submittedName>
        <fullName evidence="1">Uncharacterized protein</fullName>
    </submittedName>
</protein>
<dbReference type="KEGG" id="vg:40072387"/>
<dbReference type="Proteomes" id="UP000223795">
    <property type="component" value="Segment"/>
</dbReference>
<evidence type="ECO:0000313" key="2">
    <source>
        <dbReference type="Proteomes" id="UP000223795"/>
    </source>
</evidence>
<accession>A0A1D8ETA2</accession>
<gene>
    <name evidence="1" type="primary">41</name>
    <name evidence="1" type="ORF">ANATOLE_41</name>
</gene>
<proteinExistence type="predicted"/>
<name>A0A1D8ETA2_9CAUD</name>
<evidence type="ECO:0000313" key="1">
    <source>
        <dbReference type="EMBL" id="AOT24279.1"/>
    </source>
</evidence>